<dbReference type="PANTHER" id="PTHR33154:SF33">
    <property type="entry name" value="TRANSCRIPTIONAL REPRESSOR SDPR"/>
    <property type="match status" value="1"/>
</dbReference>
<evidence type="ECO:0000256" key="1">
    <source>
        <dbReference type="ARBA" id="ARBA00023015"/>
    </source>
</evidence>
<dbReference type="InterPro" id="IPR051081">
    <property type="entry name" value="HTH_MetalResp_TranReg"/>
</dbReference>
<gene>
    <name evidence="5" type="ORF">ACFSCX_24390</name>
</gene>
<dbReference type="EMBL" id="JBHUEM010000055">
    <property type="protein sequence ID" value="MFD1739626.1"/>
    <property type="molecule type" value="Genomic_DNA"/>
</dbReference>
<keyword evidence="3" id="KW-0804">Transcription</keyword>
<dbReference type="SUPFAM" id="SSF46785">
    <property type="entry name" value="Winged helix' DNA-binding domain"/>
    <property type="match status" value="1"/>
</dbReference>
<evidence type="ECO:0000313" key="5">
    <source>
        <dbReference type="EMBL" id="MFD1739626.1"/>
    </source>
</evidence>
<name>A0ABW4LXJ1_9BACI</name>
<organism evidence="5 6">
    <name type="scientific">Bacillus salitolerans</name>
    <dbReference type="NCBI Taxonomy" id="1437434"/>
    <lineage>
        <taxon>Bacteria</taxon>
        <taxon>Bacillati</taxon>
        <taxon>Bacillota</taxon>
        <taxon>Bacilli</taxon>
        <taxon>Bacillales</taxon>
        <taxon>Bacillaceae</taxon>
        <taxon>Bacillus</taxon>
    </lineage>
</organism>
<dbReference type="InterPro" id="IPR036390">
    <property type="entry name" value="WH_DNA-bd_sf"/>
</dbReference>
<evidence type="ECO:0000256" key="2">
    <source>
        <dbReference type="ARBA" id="ARBA00023125"/>
    </source>
</evidence>
<reference evidence="6" key="1">
    <citation type="journal article" date="2019" name="Int. J. Syst. Evol. Microbiol.">
        <title>The Global Catalogue of Microorganisms (GCM) 10K type strain sequencing project: providing services to taxonomists for standard genome sequencing and annotation.</title>
        <authorList>
            <consortium name="The Broad Institute Genomics Platform"/>
            <consortium name="The Broad Institute Genome Sequencing Center for Infectious Disease"/>
            <person name="Wu L."/>
            <person name="Ma J."/>
        </authorList>
    </citation>
    <scope>NUCLEOTIDE SEQUENCE [LARGE SCALE GENOMIC DNA]</scope>
    <source>
        <strain evidence="6">CCUG 49339</strain>
    </source>
</reference>
<comment type="caution">
    <text evidence="5">The sequence shown here is derived from an EMBL/GenBank/DDBJ whole genome shotgun (WGS) entry which is preliminary data.</text>
</comment>
<protein>
    <submittedName>
        <fullName evidence="5">ArsR/SmtB family transcription factor</fullName>
    </submittedName>
</protein>
<accession>A0ABW4LXJ1</accession>
<dbReference type="SMART" id="SM00418">
    <property type="entry name" value="HTH_ARSR"/>
    <property type="match status" value="1"/>
</dbReference>
<evidence type="ECO:0000256" key="3">
    <source>
        <dbReference type="ARBA" id="ARBA00023163"/>
    </source>
</evidence>
<evidence type="ECO:0000259" key="4">
    <source>
        <dbReference type="PROSITE" id="PS50987"/>
    </source>
</evidence>
<dbReference type="PROSITE" id="PS50987">
    <property type="entry name" value="HTH_ARSR_2"/>
    <property type="match status" value="1"/>
</dbReference>
<keyword evidence="1" id="KW-0805">Transcription regulation</keyword>
<dbReference type="Proteomes" id="UP001597214">
    <property type="component" value="Unassembled WGS sequence"/>
</dbReference>
<dbReference type="Gene3D" id="1.10.10.10">
    <property type="entry name" value="Winged helix-like DNA-binding domain superfamily/Winged helix DNA-binding domain"/>
    <property type="match status" value="1"/>
</dbReference>
<keyword evidence="6" id="KW-1185">Reference proteome</keyword>
<dbReference type="InterPro" id="IPR036388">
    <property type="entry name" value="WH-like_DNA-bd_sf"/>
</dbReference>
<evidence type="ECO:0000313" key="6">
    <source>
        <dbReference type="Proteomes" id="UP001597214"/>
    </source>
</evidence>
<keyword evidence="2" id="KW-0238">DNA-binding</keyword>
<dbReference type="PANTHER" id="PTHR33154">
    <property type="entry name" value="TRANSCRIPTIONAL REGULATOR, ARSR FAMILY"/>
    <property type="match status" value="1"/>
</dbReference>
<dbReference type="CDD" id="cd00090">
    <property type="entry name" value="HTH_ARSR"/>
    <property type="match status" value="1"/>
</dbReference>
<dbReference type="RefSeq" id="WP_377930956.1">
    <property type="nucleotide sequence ID" value="NZ_JBHUEM010000055.1"/>
</dbReference>
<sequence length="345" mass="40900">MYQERISFQISPVAELLSALCLLGFKEHVDDATNERNELNPELKEWVESMKQQLPKDMLEEIQVFFNKESFLGFTLFPFGIHHKAFEEVHAFISMLHHLPLKDYYWAFTNTGFSPDIKLEGNEEPKAIIDLLNTTNLPQEEKWKISYLIFDGERTKERVIKLIERFYYQYFQESEEKLIKHQRKFTSQMEQELQGGNVKYLESLIDEQGIDLMNHDVIVFPSYYSDANIAYSSIGRFNLKCFIVGTRHYKTKEMARGEKETLDAIKVLIDERRFKILQMLKKQPYYGYELAQAINVSNSTMSHHLSTLMSHHFIRAIRKENKVYYETNKEEIQAVLQQVERMFID</sequence>
<dbReference type="InterPro" id="IPR011991">
    <property type="entry name" value="ArsR-like_HTH"/>
</dbReference>
<dbReference type="Pfam" id="PF01022">
    <property type="entry name" value="HTH_5"/>
    <property type="match status" value="1"/>
</dbReference>
<dbReference type="InterPro" id="IPR001845">
    <property type="entry name" value="HTH_ArsR_DNA-bd_dom"/>
</dbReference>
<feature type="domain" description="HTH arsR-type" evidence="4">
    <location>
        <begin position="253"/>
        <end position="345"/>
    </location>
</feature>
<proteinExistence type="predicted"/>